<comment type="caution">
    <text evidence="2">The sequence shown here is derived from an EMBL/GenBank/DDBJ whole genome shotgun (WGS) entry which is preliminary data.</text>
</comment>
<dbReference type="PANTHER" id="PTHR42842:SF3">
    <property type="entry name" value="FAD_NAD(P)-BINDING OXIDOREDUCTASE FAMILY PROTEIN"/>
    <property type="match status" value="1"/>
</dbReference>
<dbReference type="Gene3D" id="3.30.70.2700">
    <property type="match status" value="1"/>
</dbReference>
<dbReference type="RefSeq" id="WP_113921834.1">
    <property type="nucleotide sequence ID" value="NZ_QNRX01000027.1"/>
</dbReference>
<dbReference type="EMBL" id="QNRX01000027">
    <property type="protein sequence ID" value="RBP57652.1"/>
    <property type="molecule type" value="Genomic_DNA"/>
</dbReference>
<dbReference type="OrthoDB" id="9772594at2"/>
<dbReference type="InterPro" id="IPR036188">
    <property type="entry name" value="FAD/NAD-bd_sf"/>
</dbReference>
<dbReference type="AlphaFoldDB" id="A0A366HY61"/>
<keyword evidence="3" id="KW-1185">Reference proteome</keyword>
<protein>
    <recommendedName>
        <fullName evidence="1">FAD-dependent protein C-terminal domain-containing protein</fullName>
    </recommendedName>
</protein>
<dbReference type="Proteomes" id="UP000253490">
    <property type="component" value="Unassembled WGS sequence"/>
</dbReference>
<evidence type="ECO:0000259" key="1">
    <source>
        <dbReference type="Pfam" id="PF21688"/>
    </source>
</evidence>
<gene>
    <name evidence="2" type="ORF">DES36_12722</name>
</gene>
<dbReference type="InterPro" id="IPR049516">
    <property type="entry name" value="FAD-depend_C"/>
</dbReference>
<evidence type="ECO:0000313" key="3">
    <source>
        <dbReference type="Proteomes" id="UP000253490"/>
    </source>
</evidence>
<reference evidence="2 3" key="1">
    <citation type="submission" date="2018-06" db="EMBL/GenBank/DDBJ databases">
        <title>Genomic Encyclopedia of Type Strains, Phase IV (KMG-IV): sequencing the most valuable type-strain genomes for metagenomic binning, comparative biology and taxonomic classification.</title>
        <authorList>
            <person name="Goeker M."/>
        </authorList>
    </citation>
    <scope>NUCLEOTIDE SEQUENCE [LARGE SCALE GENOMIC DNA]</scope>
    <source>
        <strain evidence="2 3">DSM 22112</strain>
    </source>
</reference>
<accession>A0A366HY61</accession>
<dbReference type="InterPro" id="IPR028348">
    <property type="entry name" value="FAD-binding_protein"/>
</dbReference>
<dbReference type="PRINTS" id="PR00411">
    <property type="entry name" value="PNDRDTASEI"/>
</dbReference>
<sequence>MNYKISNIKIPIQEMTDDILQYVSNKLGLKRDNISNFKILSKSIDARKSRQGELSFIYTIELNYPKDLTKIKSKWQISKNDEKTIPPLIHKIDKNTFHKPPVIVGFGPAGIFAALKLAQLGANPIVLERGQDVTSRKEDIDSFWNNGHLQSNSNVQFGEGGAGSFSDGKLTTRVKDPLNREILQCFVNHGAPEEILYLHKPHVGTDILRNVIKNIRQEIISLGGQVLFNSCMTDIIVEGQRIVGVEVNNKDRYETEHLILAIGHSARDTYELIGKKKANLEAKGFAIGLRIEHPQSLINKAQYGEHWQSSYLKAADYQLTYRDEETGRGVYSFCMCPGGLVIASSSEDGGVVTNGMSYYSRGEENANSAIVVNISPADFHHDPIKGIEFQRKYERLAFELGGKNYNAPIQLVGDFLEDKESVAIGDVKPTYTPGITLSNVALALPHYVSSSIRHALPHFNQKLKGFSTYDAILTGVETRTSSPLRILRDKTTRESLNIKGLYPIGEGAGYAGGIMSAALDGLKCAYFLAES</sequence>
<name>A0A366HY61_9FIRM</name>
<feature type="domain" description="FAD-dependent protein C-terminal" evidence="1">
    <location>
        <begin position="285"/>
        <end position="480"/>
    </location>
</feature>
<evidence type="ECO:0000313" key="2">
    <source>
        <dbReference type="EMBL" id="RBP57652.1"/>
    </source>
</evidence>
<dbReference type="SUPFAM" id="SSF51905">
    <property type="entry name" value="FAD/NAD(P)-binding domain"/>
    <property type="match status" value="1"/>
</dbReference>
<organism evidence="2 3">
    <name type="scientific">Alkalibaculum bacchi</name>
    <dbReference type="NCBI Taxonomy" id="645887"/>
    <lineage>
        <taxon>Bacteria</taxon>
        <taxon>Bacillati</taxon>
        <taxon>Bacillota</taxon>
        <taxon>Clostridia</taxon>
        <taxon>Eubacteriales</taxon>
        <taxon>Eubacteriaceae</taxon>
        <taxon>Alkalibaculum</taxon>
    </lineage>
</organism>
<dbReference type="Pfam" id="PF21688">
    <property type="entry name" value="FAD-depend_C"/>
    <property type="match status" value="1"/>
</dbReference>
<dbReference type="PIRSF" id="PIRSF038984">
    <property type="entry name" value="FAD_binding_protein"/>
    <property type="match status" value="1"/>
</dbReference>
<dbReference type="Gene3D" id="3.50.50.60">
    <property type="entry name" value="FAD/NAD(P)-binding domain"/>
    <property type="match status" value="2"/>
</dbReference>
<proteinExistence type="predicted"/>
<dbReference type="PANTHER" id="PTHR42842">
    <property type="entry name" value="FAD/NAD(P)-BINDING OXIDOREDUCTASE"/>
    <property type="match status" value="1"/>
</dbReference>